<dbReference type="Pfam" id="PF13157">
    <property type="entry name" value="Enas"/>
    <property type="match status" value="1"/>
</dbReference>
<dbReference type="OMA" id="LNATCHV"/>
<reference evidence="3" key="3">
    <citation type="submission" date="2019-09" db="EMBL/GenBank/DDBJ databases">
        <authorList>
            <consortium name="NCBI Pathogen Detection Project"/>
        </authorList>
    </citation>
    <scope>NUCLEOTIDE SEQUENCE</scope>
    <source>
        <strain evidence="3">CL18-200174</strain>
    </source>
</reference>
<sequence>MSKFFTLLICISIGLLSFPTYAQKTIRLSPNETKTLKNSTLWTLNATCNVQSSTQVNGKIKIIVLKNNGKVNGKSLSTGQGTSITIKNNSSISVSAESGTQINLINLGNQELQAVCST</sequence>
<proteinExistence type="predicted"/>
<dbReference type="EMBL" id="DACWOD010000008">
    <property type="protein sequence ID" value="HAU2396877.1"/>
    <property type="molecule type" value="Genomic_DNA"/>
</dbReference>
<gene>
    <name evidence="3" type="ORF">JBK99_11125</name>
    <name evidence="4" type="ORF">NCTC12000_00035</name>
</gene>
<reference evidence="4 5" key="2">
    <citation type="submission" date="2018-06" db="EMBL/GenBank/DDBJ databases">
        <authorList>
            <consortium name="Pathogen Informatics"/>
            <person name="Doyle S."/>
        </authorList>
    </citation>
    <scope>NUCLEOTIDE SEQUENCE [LARGE SCALE GENOMIC DNA]</scope>
    <source>
        <strain evidence="4 5">NCTC12000</strain>
    </source>
</reference>
<evidence type="ECO:0000313" key="6">
    <source>
        <dbReference type="Proteomes" id="UP000863577"/>
    </source>
</evidence>
<feature type="domain" description="Endospore appendages core" evidence="2">
    <location>
        <begin position="37"/>
        <end position="101"/>
    </location>
</feature>
<dbReference type="eggNOG" id="ENOG5031PMF">
    <property type="taxonomic scope" value="Bacteria"/>
</dbReference>
<dbReference type="InterPro" id="IPR025055">
    <property type="entry name" value="Ena_core"/>
</dbReference>
<name>A0A128PY41_LEGPN</name>
<accession>A0A128PY41</accession>
<dbReference type="AlphaFoldDB" id="A0A128PY41"/>
<feature type="chain" id="PRO_5014245252" description="Endospore appendages core domain-containing protein" evidence="1">
    <location>
        <begin position="23"/>
        <end position="118"/>
    </location>
</feature>
<keyword evidence="1" id="KW-0732">Signal</keyword>
<dbReference type="Proteomes" id="UP000254631">
    <property type="component" value="Unassembled WGS sequence"/>
</dbReference>
<feature type="signal peptide" evidence="1">
    <location>
        <begin position="1"/>
        <end position="22"/>
    </location>
</feature>
<dbReference type="EMBL" id="UGOL01000001">
    <property type="protein sequence ID" value="STX78160.1"/>
    <property type="molecule type" value="Genomic_DNA"/>
</dbReference>
<protein>
    <recommendedName>
        <fullName evidence="2">Endospore appendages core domain-containing protein</fullName>
    </recommendedName>
</protein>
<dbReference type="Proteomes" id="UP000863577">
    <property type="component" value="Unassembled WGS sequence"/>
</dbReference>
<evidence type="ECO:0000313" key="3">
    <source>
        <dbReference type="EMBL" id="HAU2396877.1"/>
    </source>
</evidence>
<reference evidence="3" key="1">
    <citation type="journal article" date="2018" name="Genome Biol.">
        <title>SKESA: strategic k-mer extension for scrupulous assemblies.</title>
        <authorList>
            <person name="Souvorov A."/>
            <person name="Agarwala R."/>
            <person name="Lipman D.J."/>
        </authorList>
    </citation>
    <scope>NUCLEOTIDE SEQUENCE</scope>
    <source>
        <strain evidence="3">CL18-200174</strain>
    </source>
</reference>
<evidence type="ECO:0000313" key="4">
    <source>
        <dbReference type="EMBL" id="STX78160.1"/>
    </source>
</evidence>
<dbReference type="RefSeq" id="WP_011212678.1">
    <property type="nucleotide sequence ID" value="NZ_BAZA01000298.1"/>
</dbReference>
<evidence type="ECO:0000259" key="2">
    <source>
        <dbReference type="Pfam" id="PF13157"/>
    </source>
</evidence>
<organism evidence="3 6">
    <name type="scientific">Legionella pneumophila</name>
    <dbReference type="NCBI Taxonomy" id="446"/>
    <lineage>
        <taxon>Bacteria</taxon>
        <taxon>Pseudomonadati</taxon>
        <taxon>Pseudomonadota</taxon>
        <taxon>Gammaproteobacteria</taxon>
        <taxon>Legionellales</taxon>
        <taxon>Legionellaceae</taxon>
        <taxon>Legionella</taxon>
    </lineage>
</organism>
<evidence type="ECO:0000313" key="5">
    <source>
        <dbReference type="Proteomes" id="UP000254631"/>
    </source>
</evidence>
<evidence type="ECO:0000256" key="1">
    <source>
        <dbReference type="SAM" id="SignalP"/>
    </source>
</evidence>